<protein>
    <submittedName>
        <fullName evidence="2">Transcriptional regulator TrmB</fullName>
    </submittedName>
</protein>
<dbReference type="Proteomes" id="UP000011554">
    <property type="component" value="Unassembled WGS sequence"/>
</dbReference>
<dbReference type="STRING" id="29540.C481_19035"/>
<accession>M0AI90</accession>
<proteinExistence type="predicted"/>
<evidence type="ECO:0000259" key="1">
    <source>
        <dbReference type="Pfam" id="PF01978"/>
    </source>
</evidence>
<feature type="domain" description="Transcription regulator TrmB N-terminal" evidence="1">
    <location>
        <begin position="15"/>
        <end position="80"/>
    </location>
</feature>
<keyword evidence="3" id="KW-1185">Reference proteome</keyword>
<dbReference type="Gene3D" id="1.10.10.10">
    <property type="entry name" value="Winged helix-like DNA-binding domain superfamily/Winged helix DNA-binding domain"/>
    <property type="match status" value="1"/>
</dbReference>
<dbReference type="EMBL" id="AOIO01000040">
    <property type="protein sequence ID" value="ELY98061.1"/>
    <property type="molecule type" value="Genomic_DNA"/>
</dbReference>
<dbReference type="Pfam" id="PF01978">
    <property type="entry name" value="TrmB"/>
    <property type="match status" value="1"/>
</dbReference>
<sequence>MSAEKAEEAISTLVEIGLTEYEARCFVALTRLPKGTAKEISQVADIPRSRVYDTIERLDRNGLVDVQQTEPREYKAVSVETACRRLREDFDSRISAAENALTQVEEPASREDEGMWAISQPDHVTDRIVSFLEEAAETIHLVVADTSVVDRRTRDGLAAAVDRGVDVHIEVPTADDRDAFESSVPADDIVVAPDLETTATIYDERPGQLLVVDGQSIVAVGIRESDLPDVVKETAVWTYGNDHGFAAWVRTLLDNRLEQYADDRTDGG</sequence>
<reference evidence="2 3" key="1">
    <citation type="journal article" date="2014" name="PLoS Genet.">
        <title>Phylogenetically driven sequencing of extremely halophilic archaea reveals strategies for static and dynamic osmo-response.</title>
        <authorList>
            <person name="Becker E.A."/>
            <person name="Seitzer P.M."/>
            <person name="Tritt A."/>
            <person name="Larsen D."/>
            <person name="Krusor M."/>
            <person name="Yao A.I."/>
            <person name="Wu D."/>
            <person name="Madern D."/>
            <person name="Eisen J.A."/>
            <person name="Darling A.E."/>
            <person name="Facciotti M.T."/>
        </authorList>
    </citation>
    <scope>NUCLEOTIDE SEQUENCE [LARGE SCALE GENOMIC DNA]</scope>
    <source>
        <strain evidence="2 3">DSM 12278</strain>
    </source>
</reference>
<dbReference type="OrthoDB" id="30795at2157"/>
<dbReference type="PANTHER" id="PTHR34293:SF1">
    <property type="entry name" value="HTH-TYPE TRANSCRIPTIONAL REGULATOR TRMBL2"/>
    <property type="match status" value="1"/>
</dbReference>
<dbReference type="SUPFAM" id="SSF56024">
    <property type="entry name" value="Phospholipase D/nuclease"/>
    <property type="match status" value="1"/>
</dbReference>
<dbReference type="InterPro" id="IPR002831">
    <property type="entry name" value="Tscrpt_reg_TrmB_N"/>
</dbReference>
<dbReference type="SUPFAM" id="SSF46785">
    <property type="entry name" value="Winged helix' DNA-binding domain"/>
    <property type="match status" value="1"/>
</dbReference>
<organism evidence="2 3">
    <name type="scientific">Natrialba asiatica (strain ATCC 700177 / DSM 12278 / JCM 9576 / FERM P-10747 / NBRC 102637 / 172P1)</name>
    <dbReference type="NCBI Taxonomy" id="29540"/>
    <lineage>
        <taxon>Archaea</taxon>
        <taxon>Methanobacteriati</taxon>
        <taxon>Methanobacteriota</taxon>
        <taxon>Stenosarchaea group</taxon>
        <taxon>Halobacteria</taxon>
        <taxon>Halobacteriales</taxon>
        <taxon>Natrialbaceae</taxon>
        <taxon>Natrialba</taxon>
    </lineage>
</organism>
<dbReference type="RefSeq" id="WP_006110909.1">
    <property type="nucleotide sequence ID" value="NZ_AOIO01000040.1"/>
</dbReference>
<dbReference type="PANTHER" id="PTHR34293">
    <property type="entry name" value="HTH-TYPE TRANSCRIPTIONAL REGULATOR TRMBL2"/>
    <property type="match status" value="1"/>
</dbReference>
<evidence type="ECO:0000313" key="2">
    <source>
        <dbReference type="EMBL" id="ELY98061.1"/>
    </source>
</evidence>
<name>M0AI90_NATA1</name>
<dbReference type="eggNOG" id="arCOG02037">
    <property type="taxonomic scope" value="Archaea"/>
</dbReference>
<dbReference type="InterPro" id="IPR036388">
    <property type="entry name" value="WH-like_DNA-bd_sf"/>
</dbReference>
<gene>
    <name evidence="2" type="ORF">C481_19035</name>
</gene>
<dbReference type="PATRIC" id="fig|29540.5.peg.3879"/>
<evidence type="ECO:0000313" key="3">
    <source>
        <dbReference type="Proteomes" id="UP000011554"/>
    </source>
</evidence>
<comment type="caution">
    <text evidence="2">The sequence shown here is derived from an EMBL/GenBank/DDBJ whole genome shotgun (WGS) entry which is preliminary data.</text>
</comment>
<dbReference type="AlphaFoldDB" id="M0AI90"/>
<dbReference type="InterPro" id="IPR051797">
    <property type="entry name" value="TrmB-like"/>
</dbReference>
<dbReference type="InterPro" id="IPR036390">
    <property type="entry name" value="WH_DNA-bd_sf"/>
</dbReference>